<reference evidence="1" key="2">
    <citation type="submission" date="2020-11" db="EMBL/GenBank/DDBJ databases">
        <authorList>
            <person name="McCartney M.A."/>
            <person name="Auch B."/>
            <person name="Kono T."/>
            <person name="Mallez S."/>
            <person name="Becker A."/>
            <person name="Gohl D.M."/>
            <person name="Silverstein K.A.T."/>
            <person name="Koren S."/>
            <person name="Bechman K.B."/>
            <person name="Herman A."/>
            <person name="Abrahante J.E."/>
            <person name="Garbe J."/>
        </authorList>
    </citation>
    <scope>NUCLEOTIDE SEQUENCE</scope>
    <source>
        <strain evidence="1">Duluth1</strain>
        <tissue evidence="1">Whole animal</tissue>
    </source>
</reference>
<reference evidence="1" key="1">
    <citation type="journal article" date="2019" name="bioRxiv">
        <title>The Genome of the Zebra Mussel, Dreissena polymorpha: A Resource for Invasive Species Research.</title>
        <authorList>
            <person name="McCartney M.A."/>
            <person name="Auch B."/>
            <person name="Kono T."/>
            <person name="Mallez S."/>
            <person name="Zhang Y."/>
            <person name="Obille A."/>
            <person name="Becker A."/>
            <person name="Abrahante J.E."/>
            <person name="Garbe J."/>
            <person name="Badalamenti J.P."/>
            <person name="Herman A."/>
            <person name="Mangelson H."/>
            <person name="Liachko I."/>
            <person name="Sullivan S."/>
            <person name="Sone E.D."/>
            <person name="Koren S."/>
            <person name="Silverstein K.A.T."/>
            <person name="Beckman K.B."/>
            <person name="Gohl D.M."/>
        </authorList>
    </citation>
    <scope>NUCLEOTIDE SEQUENCE</scope>
    <source>
        <strain evidence="1">Duluth1</strain>
        <tissue evidence="1">Whole animal</tissue>
    </source>
</reference>
<evidence type="ECO:0000313" key="1">
    <source>
        <dbReference type="EMBL" id="KAH3702006.1"/>
    </source>
</evidence>
<proteinExistence type="predicted"/>
<keyword evidence="2" id="KW-1185">Reference proteome</keyword>
<sequence length="90" mass="10290">MNKNAEANADNRLLSTVREHCQEPRPSVSTAFQLLTLPTAKFKKPVSQVQQKLLKAISGQEAIQMLREREELKTTEAKMKQKKNARKTVR</sequence>
<name>A0A9D3YL54_DREPO</name>
<accession>A0A9D3YL54</accession>
<evidence type="ECO:0000313" key="2">
    <source>
        <dbReference type="Proteomes" id="UP000828390"/>
    </source>
</evidence>
<comment type="caution">
    <text evidence="1">The sequence shown here is derived from an EMBL/GenBank/DDBJ whole genome shotgun (WGS) entry which is preliminary data.</text>
</comment>
<dbReference type="Proteomes" id="UP000828390">
    <property type="component" value="Unassembled WGS sequence"/>
</dbReference>
<gene>
    <name evidence="1" type="ORF">DPMN_077005</name>
</gene>
<dbReference type="AlphaFoldDB" id="A0A9D3YL54"/>
<dbReference type="EMBL" id="JAIWYP010000015">
    <property type="protein sequence ID" value="KAH3702006.1"/>
    <property type="molecule type" value="Genomic_DNA"/>
</dbReference>
<protein>
    <submittedName>
        <fullName evidence="1">Uncharacterized protein</fullName>
    </submittedName>
</protein>
<organism evidence="1 2">
    <name type="scientific">Dreissena polymorpha</name>
    <name type="common">Zebra mussel</name>
    <name type="synonym">Mytilus polymorpha</name>
    <dbReference type="NCBI Taxonomy" id="45954"/>
    <lineage>
        <taxon>Eukaryota</taxon>
        <taxon>Metazoa</taxon>
        <taxon>Spiralia</taxon>
        <taxon>Lophotrochozoa</taxon>
        <taxon>Mollusca</taxon>
        <taxon>Bivalvia</taxon>
        <taxon>Autobranchia</taxon>
        <taxon>Heteroconchia</taxon>
        <taxon>Euheterodonta</taxon>
        <taxon>Imparidentia</taxon>
        <taxon>Neoheterodontei</taxon>
        <taxon>Myida</taxon>
        <taxon>Dreissenoidea</taxon>
        <taxon>Dreissenidae</taxon>
        <taxon>Dreissena</taxon>
    </lineage>
</organism>